<feature type="region of interest" description="Disordered" evidence="1">
    <location>
        <begin position="9"/>
        <end position="28"/>
    </location>
</feature>
<dbReference type="OrthoDB" id="6359816at2759"/>
<dbReference type="Proteomes" id="UP000714618">
    <property type="component" value="Unassembled WGS sequence"/>
</dbReference>
<dbReference type="InterPro" id="IPR011333">
    <property type="entry name" value="SKP1/BTB/POZ_sf"/>
</dbReference>
<dbReference type="InterPro" id="IPR000210">
    <property type="entry name" value="BTB/POZ_dom"/>
</dbReference>
<sequence>MSQQIYHAMRHSQSSFETGPGSDDDFSDDESIADSYLAGMASMEADMDASHEGDGLHYQQPSQDLNQFVMRTILTKVRKDMPILYNVSNVVTSDVVVRFGGGRYEFLSEKAILSAKSGYFKHAFSSKFPVATSDVIDLGDEDNSKHIYAMLCFIHGTTYRKIHQRNTLGRNLDFHIDLYLIGEQFDVQSLRYEAADSFFHAAIFLHDTDYFPLAVQRILGPDAPVFADQFLVEVTTKVCIEHIEKLVKNERFTELAYAGELADDDMMIKLFLALGQRVRDMTGLDHWRSKEDRLLMAQKEMLAAEAAMGPGPWDRTTIAGQIMEARAQNAAHAALTHTALLVPQPTWAPPPALLASQPLLPP</sequence>
<name>A0A9N8PGP1_9PEZI</name>
<reference evidence="3" key="1">
    <citation type="submission" date="2020-06" db="EMBL/GenBank/DDBJ databases">
        <authorList>
            <person name="Onetto C."/>
        </authorList>
    </citation>
    <scope>NUCLEOTIDE SEQUENCE</scope>
</reference>
<dbReference type="EMBL" id="CAIJEO010000006">
    <property type="protein sequence ID" value="CAD0094305.1"/>
    <property type="molecule type" value="Genomic_DNA"/>
</dbReference>
<evidence type="ECO:0000313" key="4">
    <source>
        <dbReference type="Proteomes" id="UP000714618"/>
    </source>
</evidence>
<dbReference type="PROSITE" id="PS50097">
    <property type="entry name" value="BTB"/>
    <property type="match status" value="1"/>
</dbReference>
<evidence type="ECO:0000313" key="3">
    <source>
        <dbReference type="EMBL" id="CAD0094305.1"/>
    </source>
</evidence>
<proteinExistence type="predicted"/>
<protein>
    <recommendedName>
        <fullName evidence="2">BTB domain-containing protein</fullName>
    </recommendedName>
</protein>
<dbReference type="CDD" id="cd18186">
    <property type="entry name" value="BTB_POZ_ZBTB_KLHL-like"/>
    <property type="match status" value="1"/>
</dbReference>
<comment type="caution">
    <text evidence="3">The sequence shown here is derived from an EMBL/GenBank/DDBJ whole genome shotgun (WGS) entry which is preliminary data.</text>
</comment>
<accession>A0A9N8PGP1</accession>
<dbReference type="AlphaFoldDB" id="A0A9N8PGP1"/>
<dbReference type="Pfam" id="PF00651">
    <property type="entry name" value="BTB"/>
    <property type="match status" value="1"/>
</dbReference>
<evidence type="ECO:0000256" key="1">
    <source>
        <dbReference type="SAM" id="MobiDB-lite"/>
    </source>
</evidence>
<dbReference type="Gene3D" id="3.30.710.10">
    <property type="entry name" value="Potassium Channel Kv1.1, Chain A"/>
    <property type="match status" value="1"/>
</dbReference>
<feature type="domain" description="BTB" evidence="2">
    <location>
        <begin position="93"/>
        <end position="155"/>
    </location>
</feature>
<feature type="non-terminal residue" evidence="3">
    <location>
        <position position="1"/>
    </location>
</feature>
<evidence type="ECO:0000259" key="2">
    <source>
        <dbReference type="PROSITE" id="PS50097"/>
    </source>
</evidence>
<organism evidence="3 4">
    <name type="scientific">Aureobasidium mustum</name>
    <dbReference type="NCBI Taxonomy" id="2773714"/>
    <lineage>
        <taxon>Eukaryota</taxon>
        <taxon>Fungi</taxon>
        <taxon>Dikarya</taxon>
        <taxon>Ascomycota</taxon>
        <taxon>Pezizomycotina</taxon>
        <taxon>Dothideomycetes</taxon>
        <taxon>Dothideomycetidae</taxon>
        <taxon>Dothideales</taxon>
        <taxon>Saccotheciaceae</taxon>
        <taxon>Aureobasidium</taxon>
    </lineage>
</organism>
<dbReference type="SUPFAM" id="SSF54695">
    <property type="entry name" value="POZ domain"/>
    <property type="match status" value="1"/>
</dbReference>
<keyword evidence="4" id="KW-1185">Reference proteome</keyword>
<gene>
    <name evidence="3" type="ORF">AWRI4233_LOCUS4495</name>
</gene>